<keyword evidence="1" id="KW-1133">Transmembrane helix</keyword>
<sequence length="142" mass="16245">MGFSPTKVYCGFISFSFYILLFTCIGIYCAGLFPLSSTAWYIVFDGRAKQSMGDKGLGVTNTGLSCSIRFSSQIPFSLFFISITLFFIFYSIPLCTYIPWCSHVGIRPPKYAFWSFCECLHEKKRLRCLLPYEKKMNLDGCM</sequence>
<gene>
    <name evidence="2" type="ORF">L873DRAFT_856473</name>
</gene>
<dbReference type="AlphaFoldDB" id="A0A3N4JP59"/>
<keyword evidence="1" id="KW-0472">Membrane</keyword>
<keyword evidence="1" id="KW-0812">Transmembrane</keyword>
<name>A0A3N4JP59_9PEZI</name>
<proteinExistence type="predicted"/>
<feature type="transmembrane region" description="Helical" evidence="1">
    <location>
        <begin position="78"/>
        <end position="100"/>
    </location>
</feature>
<feature type="transmembrane region" description="Helical" evidence="1">
    <location>
        <begin position="12"/>
        <end position="43"/>
    </location>
</feature>
<evidence type="ECO:0000256" key="1">
    <source>
        <dbReference type="SAM" id="Phobius"/>
    </source>
</evidence>
<evidence type="ECO:0000313" key="3">
    <source>
        <dbReference type="Proteomes" id="UP000276215"/>
    </source>
</evidence>
<dbReference type="EMBL" id="ML120383">
    <property type="protein sequence ID" value="RPB00084.1"/>
    <property type="molecule type" value="Genomic_DNA"/>
</dbReference>
<evidence type="ECO:0000313" key="2">
    <source>
        <dbReference type="EMBL" id="RPB00084.1"/>
    </source>
</evidence>
<reference evidence="2 3" key="1">
    <citation type="journal article" date="2018" name="Nat. Ecol. Evol.">
        <title>Pezizomycetes genomes reveal the molecular basis of ectomycorrhizal truffle lifestyle.</title>
        <authorList>
            <person name="Murat C."/>
            <person name="Payen T."/>
            <person name="Noel B."/>
            <person name="Kuo A."/>
            <person name="Morin E."/>
            <person name="Chen J."/>
            <person name="Kohler A."/>
            <person name="Krizsan K."/>
            <person name="Balestrini R."/>
            <person name="Da Silva C."/>
            <person name="Montanini B."/>
            <person name="Hainaut M."/>
            <person name="Levati E."/>
            <person name="Barry K.W."/>
            <person name="Belfiori B."/>
            <person name="Cichocki N."/>
            <person name="Clum A."/>
            <person name="Dockter R.B."/>
            <person name="Fauchery L."/>
            <person name="Guy J."/>
            <person name="Iotti M."/>
            <person name="Le Tacon F."/>
            <person name="Lindquist E.A."/>
            <person name="Lipzen A."/>
            <person name="Malagnac F."/>
            <person name="Mello A."/>
            <person name="Molinier V."/>
            <person name="Miyauchi S."/>
            <person name="Poulain J."/>
            <person name="Riccioni C."/>
            <person name="Rubini A."/>
            <person name="Sitrit Y."/>
            <person name="Splivallo R."/>
            <person name="Traeger S."/>
            <person name="Wang M."/>
            <person name="Zifcakova L."/>
            <person name="Wipf D."/>
            <person name="Zambonelli A."/>
            <person name="Paolocci F."/>
            <person name="Nowrousian M."/>
            <person name="Ottonello S."/>
            <person name="Baldrian P."/>
            <person name="Spatafora J.W."/>
            <person name="Henrissat B."/>
            <person name="Nagy L.G."/>
            <person name="Aury J.M."/>
            <person name="Wincker P."/>
            <person name="Grigoriev I.V."/>
            <person name="Bonfante P."/>
            <person name="Martin F.M."/>
        </authorList>
    </citation>
    <scope>NUCLEOTIDE SEQUENCE [LARGE SCALE GENOMIC DNA]</scope>
    <source>
        <strain evidence="2 3">120613-1</strain>
    </source>
</reference>
<accession>A0A3N4JP59</accession>
<organism evidence="2 3">
    <name type="scientific">Choiromyces venosus 120613-1</name>
    <dbReference type="NCBI Taxonomy" id="1336337"/>
    <lineage>
        <taxon>Eukaryota</taxon>
        <taxon>Fungi</taxon>
        <taxon>Dikarya</taxon>
        <taxon>Ascomycota</taxon>
        <taxon>Pezizomycotina</taxon>
        <taxon>Pezizomycetes</taxon>
        <taxon>Pezizales</taxon>
        <taxon>Tuberaceae</taxon>
        <taxon>Choiromyces</taxon>
    </lineage>
</organism>
<dbReference type="Proteomes" id="UP000276215">
    <property type="component" value="Unassembled WGS sequence"/>
</dbReference>
<protein>
    <submittedName>
        <fullName evidence="2">Uncharacterized protein</fullName>
    </submittedName>
</protein>
<keyword evidence="3" id="KW-1185">Reference proteome</keyword>